<dbReference type="InterPro" id="IPR014718">
    <property type="entry name" value="GH-type_carb-bd"/>
</dbReference>
<dbReference type="InterPro" id="IPR006103">
    <property type="entry name" value="Glyco_hydro_2_cat"/>
</dbReference>
<dbReference type="InterPro" id="IPR006104">
    <property type="entry name" value="Glyco_hydro_2_N"/>
</dbReference>
<dbReference type="SUPFAM" id="SSF49785">
    <property type="entry name" value="Galactose-binding domain-like"/>
    <property type="match status" value="1"/>
</dbReference>
<evidence type="ECO:0000256" key="3">
    <source>
        <dbReference type="ARBA" id="ARBA00012756"/>
    </source>
</evidence>
<dbReference type="InterPro" id="IPR008979">
    <property type="entry name" value="Galactose-bd-like_sf"/>
</dbReference>
<evidence type="ECO:0000313" key="10">
    <source>
        <dbReference type="EMBL" id="GAA3063923.1"/>
    </source>
</evidence>
<dbReference type="InterPro" id="IPR036156">
    <property type="entry name" value="Beta-gal/glucu_dom_sf"/>
</dbReference>
<evidence type="ECO:0000256" key="6">
    <source>
        <dbReference type="ARBA" id="ARBA00023295"/>
    </source>
</evidence>
<dbReference type="SUPFAM" id="SSF49303">
    <property type="entry name" value="beta-Galactosidase/glucuronidase domain"/>
    <property type="match status" value="2"/>
</dbReference>
<proteinExistence type="inferred from homology"/>
<name>A0ABP6LZ00_9MICC</name>
<dbReference type="Gene3D" id="2.70.98.10">
    <property type="match status" value="1"/>
</dbReference>
<evidence type="ECO:0000256" key="4">
    <source>
        <dbReference type="ARBA" id="ARBA00013303"/>
    </source>
</evidence>
<dbReference type="Pfam" id="PF02929">
    <property type="entry name" value="Bgal_small_N"/>
    <property type="match status" value="1"/>
</dbReference>
<evidence type="ECO:0000256" key="2">
    <source>
        <dbReference type="ARBA" id="ARBA00007401"/>
    </source>
</evidence>
<sequence length="1045" mass="115044">MTSAPMPTPVSAPVDHVSYRPGAGALEAPRSWLVEASDAERRDLSGPWRFRLSPAVPGTPGGHGVLGEEEPEAFAAPDYDDAGWDTLELPCHWVLDGRYGSPAYTNVQYPFPVEPPHVPDENPTGDHRRQIEVPQSWLDTGRVLLRFDGVESFLQLWVNGHRIGEAFGSRLAHEFDITGAVVAGTNTVAVRVVQFSAGSYLEDQDQWWMPGIFREVTLLHRPEGGIDDVWLTSDCDPATGRGIVIPEITADPSAYPVRLQIPELAVDVRWQAPEEVAAVVVGGAEVGEQAQVRPWSPEEPVLYDVLVSSAAETLRLRTGFRRVEIDGDRLLVNGRRVVFSGMNRHETHPDRGRVFDEEHAREDLALMKRHNVNAIRTSHYPPHPKLLDLADEYGLWVVLECDLETHGFEAGGWVDNPSDDPRWREAYLDRIRRTVERDKNHPSIVLWSLGNESGTGENLAAMAEWVHRRDPGRPVHYEGDYTGAYTDVYSRMYAKVPETESIARDDDLRPLLGCSTADSARQRSKPFVHCEYAHAMGNGPGALDDYRDLVDRYDRLHGGFIWEWRDHGIRTTTADGVEYFGYGGDFGEVVHDGNFVMDGMVLSDHTPTPGLAEYAAVEQPILLEPGEAAHAAGQVRIRSRRFTADTSDLRLRWAVELDGRPVADGVQPLTDDDGAPVPAGGEGLLTLIGVGNQLEVLRDAPRETPLGELHLSLSVELAEQTSWAPAGHVVARAQWELPDPAPRIPQRGGAPAALADSPALLEGPRLRELAGAAVVGPEVELWRAPTDNDEGASFPSYDAVDADDYLAGEARHVSAADRWRQAGLDRLVRRVVSVDAGEEEVTVRRRVSAAQSRAALDVTETWTAQRAADGVVEAVCEVTVVPNRGWQDVWPRVGLHLQLPSDVDGASWFGLGPHDSYPDTARSVRVGRFSAGIDELTVDYARPQESGHRPGLRELVLRRNGEDWLQVIAEPDAAGRRPGFTLSRHSAHEIAAAGHPHELPESAVTHLYLDAAQHGLGSRACGPDVWPTAMLRPQARTLRFRLRAL</sequence>
<feature type="region of interest" description="Disordered" evidence="8">
    <location>
        <begin position="1"/>
        <end position="21"/>
    </location>
</feature>
<dbReference type="SUPFAM" id="SSF51445">
    <property type="entry name" value="(Trans)glycosidases"/>
    <property type="match status" value="1"/>
</dbReference>
<feature type="compositionally biased region" description="Pro residues" evidence="8">
    <location>
        <begin position="1"/>
        <end position="10"/>
    </location>
</feature>
<dbReference type="InterPro" id="IPR011013">
    <property type="entry name" value="Gal_mutarotase_sf_dom"/>
</dbReference>
<protein>
    <recommendedName>
        <fullName evidence="4">Beta-galactosidase</fullName>
        <ecNumber evidence="3">3.2.1.23</ecNumber>
    </recommendedName>
    <alternativeName>
        <fullName evidence="7">Lactase</fullName>
    </alternativeName>
</protein>
<evidence type="ECO:0000256" key="1">
    <source>
        <dbReference type="ARBA" id="ARBA00001412"/>
    </source>
</evidence>
<dbReference type="InterPro" id="IPR004199">
    <property type="entry name" value="B-gal_small/dom_5"/>
</dbReference>
<comment type="catalytic activity">
    <reaction evidence="1">
        <text>Hydrolysis of terminal non-reducing beta-D-galactose residues in beta-D-galactosides.</text>
        <dbReference type="EC" id="3.2.1.23"/>
    </reaction>
</comment>
<dbReference type="Gene3D" id="3.20.20.80">
    <property type="entry name" value="Glycosidases"/>
    <property type="match status" value="1"/>
</dbReference>
<dbReference type="GO" id="GO:0016787">
    <property type="term" value="F:hydrolase activity"/>
    <property type="evidence" value="ECO:0007669"/>
    <property type="project" value="UniProtKB-KW"/>
</dbReference>
<evidence type="ECO:0000259" key="9">
    <source>
        <dbReference type="SMART" id="SM01038"/>
    </source>
</evidence>
<keyword evidence="11" id="KW-1185">Reference proteome</keyword>
<dbReference type="PANTHER" id="PTHR46323">
    <property type="entry name" value="BETA-GALACTOSIDASE"/>
    <property type="match status" value="1"/>
</dbReference>
<dbReference type="InterPro" id="IPR023232">
    <property type="entry name" value="Glyco_hydro_2_AS"/>
</dbReference>
<feature type="domain" description="Beta galactosidase small chain/" evidence="9">
    <location>
        <begin position="760"/>
        <end position="1043"/>
    </location>
</feature>
<comment type="similarity">
    <text evidence="2">Belongs to the glycosyl hydrolase 2 family.</text>
</comment>
<keyword evidence="5 10" id="KW-0378">Hydrolase</keyword>
<organism evidence="10 11">
    <name type="scientific">Nesterenkonia aethiopica</name>
    <dbReference type="NCBI Taxonomy" id="269144"/>
    <lineage>
        <taxon>Bacteria</taxon>
        <taxon>Bacillati</taxon>
        <taxon>Actinomycetota</taxon>
        <taxon>Actinomycetes</taxon>
        <taxon>Micrococcales</taxon>
        <taxon>Micrococcaceae</taxon>
        <taxon>Nesterenkonia</taxon>
    </lineage>
</organism>
<dbReference type="SMART" id="SM01038">
    <property type="entry name" value="Bgal_small_N"/>
    <property type="match status" value="1"/>
</dbReference>
<dbReference type="InterPro" id="IPR006101">
    <property type="entry name" value="Glyco_hydro_2"/>
</dbReference>
<dbReference type="SUPFAM" id="SSF74650">
    <property type="entry name" value="Galactose mutarotase-like"/>
    <property type="match status" value="1"/>
</dbReference>
<dbReference type="Pfam" id="PF02836">
    <property type="entry name" value="Glyco_hydro_2_C"/>
    <property type="match status" value="1"/>
</dbReference>
<dbReference type="EC" id="3.2.1.23" evidence="3"/>
<evidence type="ECO:0000256" key="7">
    <source>
        <dbReference type="ARBA" id="ARBA00032230"/>
    </source>
</evidence>
<dbReference type="InterPro" id="IPR017853">
    <property type="entry name" value="GH"/>
</dbReference>
<dbReference type="Pfam" id="PF16353">
    <property type="entry name" value="LacZ_4"/>
    <property type="match status" value="1"/>
</dbReference>
<dbReference type="PRINTS" id="PR00132">
    <property type="entry name" value="GLHYDRLASE2"/>
</dbReference>
<dbReference type="PROSITE" id="PS00719">
    <property type="entry name" value="GLYCOSYL_HYDROL_F2_1"/>
    <property type="match status" value="1"/>
</dbReference>
<evidence type="ECO:0000313" key="11">
    <source>
        <dbReference type="Proteomes" id="UP001500236"/>
    </source>
</evidence>
<dbReference type="InterPro" id="IPR013783">
    <property type="entry name" value="Ig-like_fold"/>
</dbReference>
<gene>
    <name evidence="10" type="ORF">GCM10010529_16310</name>
</gene>
<dbReference type="EMBL" id="BAAAVT010000009">
    <property type="protein sequence ID" value="GAA3063923.1"/>
    <property type="molecule type" value="Genomic_DNA"/>
</dbReference>
<dbReference type="InterPro" id="IPR032312">
    <property type="entry name" value="LacZ_4"/>
</dbReference>
<dbReference type="PANTHER" id="PTHR46323:SF2">
    <property type="entry name" value="BETA-GALACTOSIDASE"/>
    <property type="match status" value="1"/>
</dbReference>
<keyword evidence="6" id="KW-0326">Glycosidase</keyword>
<reference evidence="11" key="1">
    <citation type="journal article" date="2019" name="Int. J. Syst. Evol. Microbiol.">
        <title>The Global Catalogue of Microorganisms (GCM) 10K type strain sequencing project: providing services to taxonomists for standard genome sequencing and annotation.</title>
        <authorList>
            <consortium name="The Broad Institute Genomics Platform"/>
            <consortium name="The Broad Institute Genome Sequencing Center for Infectious Disease"/>
            <person name="Wu L."/>
            <person name="Ma J."/>
        </authorList>
    </citation>
    <scope>NUCLEOTIDE SEQUENCE [LARGE SCALE GENOMIC DNA]</scope>
    <source>
        <strain evidence="11">JCM 14309</strain>
    </source>
</reference>
<dbReference type="Proteomes" id="UP001500236">
    <property type="component" value="Unassembled WGS sequence"/>
</dbReference>
<evidence type="ECO:0000256" key="5">
    <source>
        <dbReference type="ARBA" id="ARBA00022801"/>
    </source>
</evidence>
<comment type="caution">
    <text evidence="10">The sequence shown here is derived from an EMBL/GenBank/DDBJ whole genome shotgun (WGS) entry which is preliminary data.</text>
</comment>
<dbReference type="InterPro" id="IPR023230">
    <property type="entry name" value="Glyco_hydro_2_CS"/>
</dbReference>
<dbReference type="PROSITE" id="PS00608">
    <property type="entry name" value="GLYCOSYL_HYDROL_F2_2"/>
    <property type="match status" value="1"/>
</dbReference>
<dbReference type="Pfam" id="PF02837">
    <property type="entry name" value="Glyco_hydro_2_N"/>
    <property type="match status" value="1"/>
</dbReference>
<accession>A0ABP6LZ00</accession>
<dbReference type="Gene3D" id="2.60.120.260">
    <property type="entry name" value="Galactose-binding domain-like"/>
    <property type="match status" value="1"/>
</dbReference>
<evidence type="ECO:0000256" key="8">
    <source>
        <dbReference type="SAM" id="MobiDB-lite"/>
    </source>
</evidence>
<dbReference type="Gene3D" id="2.60.40.10">
    <property type="entry name" value="Immunoglobulins"/>
    <property type="match status" value="2"/>
</dbReference>
<dbReference type="InterPro" id="IPR050347">
    <property type="entry name" value="Bact_Beta-galactosidase"/>
</dbReference>